<evidence type="ECO:0000259" key="14">
    <source>
        <dbReference type="PROSITE" id="PS51044"/>
    </source>
</evidence>
<dbReference type="Gene3D" id="1.10.720.30">
    <property type="entry name" value="SAP domain"/>
    <property type="match status" value="1"/>
</dbReference>
<evidence type="ECO:0000256" key="4">
    <source>
        <dbReference type="ARBA" id="ARBA00022679"/>
    </source>
</evidence>
<dbReference type="PROSITE" id="PS50800">
    <property type="entry name" value="SAP"/>
    <property type="match status" value="1"/>
</dbReference>
<keyword evidence="7" id="KW-0833">Ubl conjugation pathway</keyword>
<dbReference type="InterPro" id="IPR011011">
    <property type="entry name" value="Znf_FYVE_PHD"/>
</dbReference>
<dbReference type="PANTHER" id="PTHR10782:SF102">
    <property type="entry name" value="E3 SUMO-PROTEIN LIGASE SIZ1"/>
    <property type="match status" value="1"/>
</dbReference>
<sequence length="941" mass="102263">MDELVIRCQNQLASFRITELKDVLSRLGLSKQGKKQILMEKIMGVLMPAVTLPSKIKGSKLSKNVSREIAANVIDDIYRKLRSSGVPELVLAGRTRVVAGGSSSIAQSDEQEEVLHLDEAKTCCPCGNSVDIGTMIQCDDNRCGVWQHLNCVLPSDGVEPEIPPSFYCELCRIARCDPFFVSLSHPLPPTKPSMSPSNVEGSNPLHSVEKSFTLSRADQDLLQKPNYDLQVWCLLLSDKVPFRMHWPAYCHLHINAVSVRVTNRPGQQLLGANGRDEGPGITTYVREGLNRLSLSAYDSRNFCVGVRIIRRNSLRQVMDLIPAVTKGEAFEDALLRLRRCINGGHGAGGGVDDDDDDSDLEVITESITVSLRCPMSGSRIKVAGRFKPCLHMGCFDLNTFVELNQRARKWQCPICLKNYSIESLIIDPLFNCITSAMKQMGEHITEVEMKDNGFWRPKLEGEVRFQEPWRAPRGDIVPAANGSTHHKLVASQPPLLPVKVEDVLSSHEWGSLKLGMKRMHDGVWAVNGSKHLNGWADAGPSKRVKPIANISRSNSATGINEEHEDGDRSVNQEASDKPAEYSEDGDEVGFPVKVINPTAGMWQNSGGDVANGDNVIVLSDSDDKAGEEPVLGSSGASVYLGSDAMGQGNSQSPNIAAEDLPDLHAESPGLALATENEPGLGFNSSSLQFKHLLGTRMDNLGLQTESNNLWPSQVPNVPSGPYGYYGGLDSPSNSHHPLPVRPTPVQVAAGMGFALPSPLHREDSLRGASWTRYSRPSHPLPYASAEHNGGSSDSGRGPSPSESALQLFLPPQPARVPVQSHSQEPLMAEEEEMDDTWFSLSLGGGRNRFDSALPQSIPSSSAREVYGPPPKARGGLDTISSTASVLFGMSGNGTAHARLIDSQGSGHSQSPFVHNPVPTRPLSSPPHRRYRQFRVADSDSE</sequence>
<keyword evidence="5" id="KW-0479">Metal-binding</keyword>
<dbReference type="InterPro" id="IPR031141">
    <property type="entry name" value="SIZ1/2_SP-RING"/>
</dbReference>
<feature type="compositionally biased region" description="Polar residues" evidence="11">
    <location>
        <begin position="902"/>
        <end position="912"/>
    </location>
</feature>
<dbReference type="InterPro" id="IPR036361">
    <property type="entry name" value="SAP_dom_sf"/>
</dbReference>
<evidence type="ECO:0000259" key="13">
    <source>
        <dbReference type="PROSITE" id="PS50800"/>
    </source>
</evidence>
<dbReference type="InterPro" id="IPR019787">
    <property type="entry name" value="Znf_PHD-finger"/>
</dbReference>
<evidence type="ECO:0000256" key="3">
    <source>
        <dbReference type="ARBA" id="ARBA00005383"/>
    </source>
</evidence>
<feature type="region of interest" description="Disordered" evidence="11">
    <location>
        <begin position="779"/>
        <end position="805"/>
    </location>
</feature>
<feature type="domain" description="SAP" evidence="13">
    <location>
        <begin position="12"/>
        <end position="46"/>
    </location>
</feature>
<dbReference type="CDD" id="cd16792">
    <property type="entry name" value="SP-RING_Siz-like"/>
    <property type="match status" value="1"/>
</dbReference>
<dbReference type="SMART" id="SM00249">
    <property type="entry name" value="PHD"/>
    <property type="match status" value="1"/>
</dbReference>
<comment type="similarity">
    <text evidence="3">Belongs to the PIAS family.</text>
</comment>
<evidence type="ECO:0008006" key="17">
    <source>
        <dbReference type="Google" id="ProtNLM"/>
    </source>
</evidence>
<feature type="domain" description="PHD-type" evidence="12">
    <location>
        <begin position="120"/>
        <end position="174"/>
    </location>
</feature>
<evidence type="ECO:0000256" key="9">
    <source>
        <dbReference type="ARBA" id="ARBA00023242"/>
    </source>
</evidence>
<keyword evidence="9" id="KW-0539">Nucleus</keyword>
<feature type="region of interest" description="Disordered" evidence="11">
    <location>
        <begin position="852"/>
        <end position="875"/>
    </location>
</feature>
<keyword evidence="4" id="KW-0808">Transferase</keyword>
<evidence type="ECO:0000256" key="11">
    <source>
        <dbReference type="SAM" id="MobiDB-lite"/>
    </source>
</evidence>
<evidence type="ECO:0000256" key="10">
    <source>
        <dbReference type="PROSITE-ProRule" id="PRU00452"/>
    </source>
</evidence>
<dbReference type="CDD" id="cd15570">
    <property type="entry name" value="PHD_Bye1p_SIZ1_like"/>
    <property type="match status" value="1"/>
</dbReference>
<dbReference type="InterPro" id="IPR004181">
    <property type="entry name" value="Znf_MIZ"/>
</dbReference>
<dbReference type="InterPro" id="IPR013083">
    <property type="entry name" value="Znf_RING/FYVE/PHD"/>
</dbReference>
<comment type="subcellular location">
    <subcellularLocation>
        <location evidence="1">Nucleus</location>
    </subcellularLocation>
</comment>
<reference evidence="15" key="1">
    <citation type="submission" date="2024-02" db="EMBL/GenBank/DDBJ databases">
        <authorList>
            <consortium name="ELIXIR-Norway"/>
            <consortium name="Elixir Norway"/>
        </authorList>
    </citation>
    <scope>NUCLEOTIDE SEQUENCE</scope>
</reference>
<feature type="region of interest" description="Disordered" evidence="11">
    <location>
        <begin position="548"/>
        <end position="587"/>
    </location>
</feature>
<dbReference type="SUPFAM" id="SSF57903">
    <property type="entry name" value="FYVE/PHD zinc finger"/>
    <property type="match status" value="1"/>
</dbReference>
<dbReference type="PROSITE" id="PS51044">
    <property type="entry name" value="ZF_SP_RING"/>
    <property type="match status" value="1"/>
</dbReference>
<evidence type="ECO:0000313" key="15">
    <source>
        <dbReference type="EMBL" id="CAK9206141.1"/>
    </source>
</evidence>
<evidence type="ECO:0000259" key="12">
    <source>
        <dbReference type="PROSITE" id="PS50016"/>
    </source>
</evidence>
<dbReference type="PROSITE" id="PS01359">
    <property type="entry name" value="ZF_PHD_1"/>
    <property type="match status" value="1"/>
</dbReference>
<dbReference type="EMBL" id="OZ019907">
    <property type="protein sequence ID" value="CAK9206141.1"/>
    <property type="molecule type" value="Genomic_DNA"/>
</dbReference>
<evidence type="ECO:0000256" key="1">
    <source>
        <dbReference type="ARBA" id="ARBA00004123"/>
    </source>
</evidence>
<keyword evidence="6 10" id="KW-0863">Zinc-finger</keyword>
<dbReference type="PROSITE" id="PS50016">
    <property type="entry name" value="ZF_PHD_2"/>
    <property type="match status" value="1"/>
</dbReference>
<evidence type="ECO:0000256" key="8">
    <source>
        <dbReference type="ARBA" id="ARBA00022833"/>
    </source>
</evidence>
<dbReference type="PANTHER" id="PTHR10782">
    <property type="entry name" value="ZINC FINGER MIZ DOMAIN-CONTAINING PROTEIN"/>
    <property type="match status" value="1"/>
</dbReference>
<name>A0ABP0TVI5_9BRYO</name>
<gene>
    <name evidence="15" type="ORF">CSSPTR1EN2_LOCUS8200</name>
</gene>
<proteinExistence type="inferred from homology"/>
<feature type="compositionally biased region" description="Low complexity" evidence="11">
    <location>
        <begin position="789"/>
        <end position="803"/>
    </location>
</feature>
<accession>A0ABP0TVI5</accession>
<dbReference type="InterPro" id="IPR003034">
    <property type="entry name" value="SAP_dom"/>
</dbReference>
<feature type="domain" description="SP-RING-type" evidence="14">
    <location>
        <begin position="358"/>
        <end position="439"/>
    </location>
</feature>
<dbReference type="SUPFAM" id="SSF68906">
    <property type="entry name" value="SAP domain"/>
    <property type="match status" value="1"/>
</dbReference>
<dbReference type="Proteomes" id="UP001497512">
    <property type="component" value="Chromosome 15"/>
</dbReference>
<dbReference type="InterPro" id="IPR019786">
    <property type="entry name" value="Zinc_finger_PHD-type_CS"/>
</dbReference>
<keyword evidence="16" id="KW-1185">Reference proteome</keyword>
<organism evidence="15 16">
    <name type="scientific">Sphagnum troendelagicum</name>
    <dbReference type="NCBI Taxonomy" id="128251"/>
    <lineage>
        <taxon>Eukaryota</taxon>
        <taxon>Viridiplantae</taxon>
        <taxon>Streptophyta</taxon>
        <taxon>Embryophyta</taxon>
        <taxon>Bryophyta</taxon>
        <taxon>Sphagnophytina</taxon>
        <taxon>Sphagnopsida</taxon>
        <taxon>Sphagnales</taxon>
        <taxon>Sphagnaceae</taxon>
        <taxon>Sphagnum</taxon>
    </lineage>
</organism>
<feature type="compositionally biased region" description="Basic and acidic residues" evidence="11">
    <location>
        <begin position="565"/>
        <end position="580"/>
    </location>
</feature>
<evidence type="ECO:0000256" key="6">
    <source>
        <dbReference type="ARBA" id="ARBA00022771"/>
    </source>
</evidence>
<protein>
    <recommendedName>
        <fullName evidence="17">E3 SUMO-protein ligase SIZ1</fullName>
    </recommendedName>
</protein>
<dbReference type="InterPro" id="IPR001965">
    <property type="entry name" value="Znf_PHD"/>
</dbReference>
<dbReference type="Gene3D" id="3.30.40.10">
    <property type="entry name" value="Zinc/RING finger domain, C3HC4 (zinc finger)"/>
    <property type="match status" value="2"/>
</dbReference>
<evidence type="ECO:0000256" key="5">
    <source>
        <dbReference type="ARBA" id="ARBA00022723"/>
    </source>
</evidence>
<evidence type="ECO:0000256" key="7">
    <source>
        <dbReference type="ARBA" id="ARBA00022786"/>
    </source>
</evidence>
<feature type="region of interest" description="Disordered" evidence="11">
    <location>
        <begin position="899"/>
        <end position="941"/>
    </location>
</feature>
<evidence type="ECO:0000256" key="2">
    <source>
        <dbReference type="ARBA" id="ARBA00004718"/>
    </source>
</evidence>
<evidence type="ECO:0000313" key="16">
    <source>
        <dbReference type="Proteomes" id="UP001497512"/>
    </source>
</evidence>
<keyword evidence="8" id="KW-0862">Zinc</keyword>
<comment type="pathway">
    <text evidence="2">Protein modification; protein sumoylation.</text>
</comment>
<feature type="compositionally biased region" description="Polar residues" evidence="11">
    <location>
        <begin position="853"/>
        <end position="862"/>
    </location>
</feature>
<dbReference type="Pfam" id="PF02891">
    <property type="entry name" value="zf-MIZ"/>
    <property type="match status" value="1"/>
</dbReference>